<name>A0A8X6P5M9_NEPPI</name>
<keyword evidence="2" id="KW-1185">Reference proteome</keyword>
<evidence type="ECO:0000313" key="1">
    <source>
        <dbReference type="EMBL" id="GFT52508.1"/>
    </source>
</evidence>
<dbReference type="EMBL" id="BMAW01112442">
    <property type="protein sequence ID" value="GFT52508.1"/>
    <property type="molecule type" value="Genomic_DNA"/>
</dbReference>
<proteinExistence type="predicted"/>
<dbReference type="Proteomes" id="UP000887013">
    <property type="component" value="Unassembled WGS sequence"/>
</dbReference>
<accession>A0A8X6P5M9</accession>
<protein>
    <submittedName>
        <fullName evidence="1">Uncharacterized protein</fullName>
    </submittedName>
</protein>
<gene>
    <name evidence="1" type="ORF">NPIL_614841</name>
</gene>
<feature type="non-terminal residue" evidence="1">
    <location>
        <position position="37"/>
    </location>
</feature>
<reference evidence="1" key="1">
    <citation type="submission" date="2020-08" db="EMBL/GenBank/DDBJ databases">
        <title>Multicomponent nature underlies the extraordinary mechanical properties of spider dragline silk.</title>
        <authorList>
            <person name="Kono N."/>
            <person name="Nakamura H."/>
            <person name="Mori M."/>
            <person name="Yoshida Y."/>
            <person name="Ohtoshi R."/>
            <person name="Malay A.D."/>
            <person name="Moran D.A.P."/>
            <person name="Tomita M."/>
            <person name="Numata K."/>
            <person name="Arakawa K."/>
        </authorList>
    </citation>
    <scope>NUCLEOTIDE SEQUENCE</scope>
</reference>
<sequence>MGLGPAGFPVPYRLPEGKTESRLGFDLLPLYPGLEQA</sequence>
<comment type="caution">
    <text evidence="1">The sequence shown here is derived from an EMBL/GenBank/DDBJ whole genome shotgun (WGS) entry which is preliminary data.</text>
</comment>
<evidence type="ECO:0000313" key="2">
    <source>
        <dbReference type="Proteomes" id="UP000887013"/>
    </source>
</evidence>
<organism evidence="1 2">
    <name type="scientific">Nephila pilipes</name>
    <name type="common">Giant wood spider</name>
    <name type="synonym">Nephila maculata</name>
    <dbReference type="NCBI Taxonomy" id="299642"/>
    <lineage>
        <taxon>Eukaryota</taxon>
        <taxon>Metazoa</taxon>
        <taxon>Ecdysozoa</taxon>
        <taxon>Arthropoda</taxon>
        <taxon>Chelicerata</taxon>
        <taxon>Arachnida</taxon>
        <taxon>Araneae</taxon>
        <taxon>Araneomorphae</taxon>
        <taxon>Entelegynae</taxon>
        <taxon>Araneoidea</taxon>
        <taxon>Nephilidae</taxon>
        <taxon>Nephila</taxon>
    </lineage>
</organism>
<dbReference type="AlphaFoldDB" id="A0A8X6P5M9"/>